<dbReference type="Proteomes" id="UP000812277">
    <property type="component" value="Unassembled WGS sequence"/>
</dbReference>
<dbReference type="RefSeq" id="WP_219871310.1">
    <property type="nucleotide sequence ID" value="NZ_JAHZIJ010000002.1"/>
</dbReference>
<dbReference type="PANTHER" id="PTHR30255">
    <property type="entry name" value="SINGLE-STRANDED-DNA-SPECIFIC EXONUCLEASE RECJ"/>
    <property type="match status" value="1"/>
</dbReference>
<feature type="domain" description="RecJ OB" evidence="6">
    <location>
        <begin position="431"/>
        <end position="539"/>
    </location>
</feature>
<dbReference type="PANTHER" id="PTHR30255:SF2">
    <property type="entry name" value="SINGLE-STRANDED-DNA-SPECIFIC EXONUCLEASE RECJ"/>
    <property type="match status" value="1"/>
</dbReference>
<comment type="caution">
    <text evidence="7">The sequence shown here is derived from an EMBL/GenBank/DDBJ whole genome shotgun (WGS) entry which is preliminary data.</text>
</comment>
<proteinExistence type="inferred from homology"/>
<feature type="domain" description="DDH" evidence="5">
    <location>
        <begin position="67"/>
        <end position="189"/>
    </location>
</feature>
<dbReference type="InterPro" id="IPR001667">
    <property type="entry name" value="DDH_dom"/>
</dbReference>
<comment type="similarity">
    <text evidence="1">Belongs to the RecJ family.</text>
</comment>
<dbReference type="Pfam" id="PF17768">
    <property type="entry name" value="RecJ_OB"/>
    <property type="match status" value="1"/>
</dbReference>
<keyword evidence="3" id="KW-0378">Hydrolase</keyword>
<dbReference type="InterPro" id="IPR051673">
    <property type="entry name" value="SSDNA_exonuclease_RecJ"/>
</dbReference>
<evidence type="ECO:0000259" key="5">
    <source>
        <dbReference type="Pfam" id="PF01368"/>
    </source>
</evidence>
<evidence type="ECO:0000313" key="8">
    <source>
        <dbReference type="Proteomes" id="UP000812277"/>
    </source>
</evidence>
<evidence type="ECO:0000313" key="7">
    <source>
        <dbReference type="EMBL" id="MBW7474061.1"/>
    </source>
</evidence>
<evidence type="ECO:0000259" key="6">
    <source>
        <dbReference type="Pfam" id="PF17768"/>
    </source>
</evidence>
<keyword evidence="8" id="KW-1185">Reference proteome</keyword>
<dbReference type="Gene3D" id="3.90.1640.30">
    <property type="match status" value="1"/>
</dbReference>
<evidence type="ECO:0000256" key="3">
    <source>
        <dbReference type="ARBA" id="ARBA00022801"/>
    </source>
</evidence>
<dbReference type="InterPro" id="IPR038763">
    <property type="entry name" value="DHH_sf"/>
</dbReference>
<protein>
    <submittedName>
        <fullName evidence="7">DHH family phosphoesterase</fullName>
    </submittedName>
</protein>
<name>A0ABS7D2I1_9BACL</name>
<reference evidence="7 8" key="1">
    <citation type="submission" date="2021-07" db="EMBL/GenBank/DDBJ databases">
        <title>Paenibacillus radiodurans sp. nov., isolated from the southeastern edge of Tengger Desert.</title>
        <authorList>
            <person name="Zhang G."/>
        </authorList>
    </citation>
    <scope>NUCLEOTIDE SEQUENCE [LARGE SCALE GENOMIC DNA]</scope>
    <source>
        <strain evidence="7 8">DT7-4</strain>
    </source>
</reference>
<sequence length="559" mass="62811">MKWTKREPAVPYSLADSMKEKLIKIHGIEEPDRFFNPASDELHDPRLLKNIDLAGSRIMKAIHNNEKISIYADADFDGCVSCTIMYRYLRHYTEQVSYFHAQRSEGHGIEKAKDRIPQGTNLLIIVDSSSDEPEACREIAERGIDIIILDHHAMSSPNPYCILVNPQQEGCLYPNKSASGSLVSWKICNHLDDRMGDNRSGLFIDLAGTGIYSDQMSMLEYENRYIVREALDNISNPGLRTALDMMGRRGELSATDIGYSITSYVNAATRMDRMEIILALLTEDDPAKAGQIAKKANKLNKERKKIQREALKRIIPAIDSSSRDQCTVIVDTRLGRGFNGLIAGELARLYQRPFIILGESRECPEQYCGSFRAAGAFPLLDYIRALPEVVHSGGHQTAGGVCINKSNLESFRRSLNEALGNQCFEPMAVYELELNADAITAALIHEIKDIYRLTGKDFNEAKFLVRNVIVLEKSHIGDGDVLRLELALESEHRTEKLSRNPFALEAIKFRADREFAAALPLGIPIEIIGTLNINKWIRRKPGEAEAVNQIIIDSWRTNC</sequence>
<gene>
    <name evidence="7" type="ORF">K0T92_04850</name>
</gene>
<evidence type="ECO:0000256" key="4">
    <source>
        <dbReference type="ARBA" id="ARBA00022839"/>
    </source>
</evidence>
<evidence type="ECO:0000256" key="2">
    <source>
        <dbReference type="ARBA" id="ARBA00022722"/>
    </source>
</evidence>
<evidence type="ECO:0000256" key="1">
    <source>
        <dbReference type="ARBA" id="ARBA00005915"/>
    </source>
</evidence>
<dbReference type="Gene3D" id="3.10.310.30">
    <property type="match status" value="1"/>
</dbReference>
<keyword evidence="4" id="KW-0269">Exonuclease</keyword>
<accession>A0ABS7D2I1</accession>
<dbReference type="Pfam" id="PF01368">
    <property type="entry name" value="DHH"/>
    <property type="match status" value="1"/>
</dbReference>
<dbReference type="EMBL" id="JAHZIJ010000002">
    <property type="protein sequence ID" value="MBW7474061.1"/>
    <property type="molecule type" value="Genomic_DNA"/>
</dbReference>
<dbReference type="SUPFAM" id="SSF64182">
    <property type="entry name" value="DHH phosphoesterases"/>
    <property type="match status" value="1"/>
</dbReference>
<dbReference type="InterPro" id="IPR041122">
    <property type="entry name" value="RecJ_OB"/>
</dbReference>
<keyword evidence="2" id="KW-0540">Nuclease</keyword>
<organism evidence="7 8">
    <name type="scientific">Paenibacillus oenotherae</name>
    <dbReference type="NCBI Taxonomy" id="1435645"/>
    <lineage>
        <taxon>Bacteria</taxon>
        <taxon>Bacillati</taxon>
        <taxon>Bacillota</taxon>
        <taxon>Bacilli</taxon>
        <taxon>Bacillales</taxon>
        <taxon>Paenibacillaceae</taxon>
        <taxon>Paenibacillus</taxon>
    </lineage>
</organism>